<name>A0A0B6WW52_9BACT</name>
<evidence type="ECO:0000256" key="5">
    <source>
        <dbReference type="ARBA" id="ARBA00022694"/>
    </source>
</evidence>
<keyword evidence="6" id="KW-0479">Metal-binding</keyword>
<dbReference type="GO" id="GO:0005524">
    <property type="term" value="F:ATP binding"/>
    <property type="evidence" value="ECO:0007669"/>
    <property type="project" value="UniProtKB-KW"/>
</dbReference>
<evidence type="ECO:0000256" key="2">
    <source>
        <dbReference type="ARBA" id="ARBA00007599"/>
    </source>
</evidence>
<reference evidence="11 12" key="2">
    <citation type="submission" date="2015-01" db="EMBL/GenBank/DDBJ databases">
        <title>Complete genome sequence of Pyrinomonas methylaliphatogenes type strain K22T.</title>
        <authorList>
            <person name="Lee K.C.Y."/>
            <person name="Power J.F."/>
            <person name="Dunfield P.F."/>
            <person name="Morgan X.C."/>
            <person name="Huttenhower C."/>
            <person name="Stott M.B."/>
        </authorList>
    </citation>
    <scope>NUCLEOTIDE SEQUENCE [LARGE SCALE GENOMIC DNA]</scope>
    <source>
        <strain evidence="11 12">K22</strain>
    </source>
</reference>
<proteinExistence type="inferred from homology"/>
<dbReference type="OrthoDB" id="9815896at2"/>
<dbReference type="Proteomes" id="UP000031518">
    <property type="component" value="Unassembled WGS sequence"/>
</dbReference>
<gene>
    <name evidence="11" type="ORF">PYK22_00493</name>
</gene>
<dbReference type="SUPFAM" id="SSF52540">
    <property type="entry name" value="P-loop containing nucleoside triphosphate hydrolases"/>
    <property type="match status" value="1"/>
</dbReference>
<keyword evidence="4" id="KW-0963">Cytoplasm</keyword>
<dbReference type="PANTHER" id="PTHR33540:SF2">
    <property type="entry name" value="TRNA THREONYLCARBAMOYLADENOSINE BIOSYNTHESIS PROTEIN TSAE"/>
    <property type="match status" value="1"/>
</dbReference>
<keyword evidence="12" id="KW-1185">Reference proteome</keyword>
<dbReference type="EMBL" id="CBXV010000002">
    <property type="protein sequence ID" value="CDM64499.1"/>
    <property type="molecule type" value="Genomic_DNA"/>
</dbReference>
<dbReference type="Pfam" id="PF02367">
    <property type="entry name" value="TsaE"/>
    <property type="match status" value="1"/>
</dbReference>
<keyword evidence="5" id="KW-0819">tRNA processing</keyword>
<dbReference type="GO" id="GO:0046872">
    <property type="term" value="F:metal ion binding"/>
    <property type="evidence" value="ECO:0007669"/>
    <property type="project" value="UniProtKB-KW"/>
</dbReference>
<comment type="similarity">
    <text evidence="2">Belongs to the TsaE family.</text>
</comment>
<dbReference type="NCBIfam" id="TIGR00150">
    <property type="entry name" value="T6A_YjeE"/>
    <property type="match status" value="1"/>
</dbReference>
<dbReference type="GO" id="GO:0005737">
    <property type="term" value="C:cytoplasm"/>
    <property type="evidence" value="ECO:0007669"/>
    <property type="project" value="UniProtKB-SubCell"/>
</dbReference>
<keyword evidence="9" id="KW-0460">Magnesium</keyword>
<evidence type="ECO:0000313" key="11">
    <source>
        <dbReference type="EMBL" id="CDM64499.1"/>
    </source>
</evidence>
<evidence type="ECO:0000256" key="4">
    <source>
        <dbReference type="ARBA" id="ARBA00022490"/>
    </source>
</evidence>
<keyword evidence="8" id="KW-0067">ATP-binding</keyword>
<evidence type="ECO:0000256" key="1">
    <source>
        <dbReference type="ARBA" id="ARBA00004496"/>
    </source>
</evidence>
<accession>A0A0B6WW52</accession>
<dbReference type="GO" id="GO:0002949">
    <property type="term" value="P:tRNA threonylcarbamoyladenosine modification"/>
    <property type="evidence" value="ECO:0007669"/>
    <property type="project" value="InterPro"/>
</dbReference>
<dbReference type="AlphaFoldDB" id="A0A0B6WW52"/>
<protein>
    <recommendedName>
        <fullName evidence="3">tRNA threonylcarbamoyladenosine biosynthesis protein TsaE</fullName>
    </recommendedName>
    <alternativeName>
        <fullName evidence="10">t(6)A37 threonylcarbamoyladenosine biosynthesis protein TsaE</fullName>
    </alternativeName>
</protein>
<evidence type="ECO:0000256" key="3">
    <source>
        <dbReference type="ARBA" id="ARBA00019010"/>
    </source>
</evidence>
<organism evidence="11 12">
    <name type="scientific">Pyrinomonas methylaliphatogenes</name>
    <dbReference type="NCBI Taxonomy" id="454194"/>
    <lineage>
        <taxon>Bacteria</taxon>
        <taxon>Pseudomonadati</taxon>
        <taxon>Acidobacteriota</taxon>
        <taxon>Blastocatellia</taxon>
        <taxon>Blastocatellales</taxon>
        <taxon>Pyrinomonadaceae</taxon>
        <taxon>Pyrinomonas</taxon>
    </lineage>
</organism>
<evidence type="ECO:0000256" key="6">
    <source>
        <dbReference type="ARBA" id="ARBA00022723"/>
    </source>
</evidence>
<dbReference type="STRING" id="454194.PYK22_00493"/>
<dbReference type="InterPro" id="IPR027417">
    <property type="entry name" value="P-loop_NTPase"/>
</dbReference>
<comment type="subcellular location">
    <subcellularLocation>
        <location evidence="1">Cytoplasm</location>
    </subcellularLocation>
</comment>
<evidence type="ECO:0000256" key="7">
    <source>
        <dbReference type="ARBA" id="ARBA00022741"/>
    </source>
</evidence>
<dbReference type="PANTHER" id="PTHR33540">
    <property type="entry name" value="TRNA THREONYLCARBAMOYLADENOSINE BIOSYNTHESIS PROTEIN TSAE"/>
    <property type="match status" value="1"/>
</dbReference>
<evidence type="ECO:0000313" key="12">
    <source>
        <dbReference type="Proteomes" id="UP000031518"/>
    </source>
</evidence>
<evidence type="ECO:0000256" key="10">
    <source>
        <dbReference type="ARBA" id="ARBA00032441"/>
    </source>
</evidence>
<evidence type="ECO:0000256" key="9">
    <source>
        <dbReference type="ARBA" id="ARBA00022842"/>
    </source>
</evidence>
<dbReference type="Gene3D" id="3.40.50.300">
    <property type="entry name" value="P-loop containing nucleotide triphosphate hydrolases"/>
    <property type="match status" value="1"/>
</dbReference>
<reference evidence="11 12" key="1">
    <citation type="submission" date="2013-12" db="EMBL/GenBank/DDBJ databases">
        <authorList>
            <person name="Stott M."/>
        </authorList>
    </citation>
    <scope>NUCLEOTIDE SEQUENCE [LARGE SCALE GENOMIC DNA]</scope>
    <source>
        <strain evidence="11 12">K22</strain>
    </source>
</reference>
<dbReference type="InterPro" id="IPR003442">
    <property type="entry name" value="T6A_TsaE"/>
</dbReference>
<sequence length="175" mass="19087">MAADFPRPLGESEQTELAMKDGADIPTGVWITREPAETRALGEQVGRAVRGGEVFLLDGPLGAGKTIFIKGLTSALGIEEDDVSSPSFTLVNRYTGRLTFYHLDLYRMPEGSVATFAVDLEELLSDAQAVIAIEWAERIGRFPLPETTWHVRIEGDGEAPRRITIEKLGSDQAKG</sequence>
<evidence type="ECO:0000256" key="8">
    <source>
        <dbReference type="ARBA" id="ARBA00022840"/>
    </source>
</evidence>
<dbReference type="RefSeq" id="WP_157770627.1">
    <property type="nucleotide sequence ID" value="NZ_CBXV010000002.1"/>
</dbReference>
<keyword evidence="7" id="KW-0547">Nucleotide-binding</keyword>